<protein>
    <recommendedName>
        <fullName evidence="5">Reverse transcriptase domain-containing protein</fullName>
    </recommendedName>
</protein>
<dbReference type="OrthoDB" id="425379at2759"/>
<feature type="region of interest" description="Disordered" evidence="1">
    <location>
        <begin position="638"/>
        <end position="659"/>
    </location>
</feature>
<gene>
    <name evidence="3" type="ORF">SNEC2469_LOCUS6023</name>
</gene>
<name>A0A812MCS7_9DINO</name>
<evidence type="ECO:0000313" key="4">
    <source>
        <dbReference type="Proteomes" id="UP000601435"/>
    </source>
</evidence>
<evidence type="ECO:0008006" key="5">
    <source>
        <dbReference type="Google" id="ProtNLM"/>
    </source>
</evidence>
<evidence type="ECO:0000256" key="2">
    <source>
        <dbReference type="SAM" id="Phobius"/>
    </source>
</evidence>
<keyword evidence="2" id="KW-0812">Transmembrane</keyword>
<keyword evidence="4" id="KW-1185">Reference proteome</keyword>
<sequence length="1424" mass="159408">VQFNVHSRASLPFTGVGAWRTTHFARVVQLSCPLQQKPVALRFFSWNCSGLTQLLFEELKLYLRLNPDIQVIFLQETHRAYQGEWCADGWTFILRAADKANQGGVMMGFRDGFCEKASLRWQEVHPGRLLHVRCFSKQQHLDLVCIYQHALPFEASSLTSTLANRKQLWNKLDSLLQSFPVRSSVVVLKASIPLNSCPGVLLRGSFQLRSAFLLGSLFDIPQLSLSPLDPGIFSPEIWVSALGSLRAGKAVTAGQPSVQQWRDRSNLVADRLSHIARDALCCSDSKVPTEWSTVQLAWLAKAGKTPSRPQNLRSIGLMSVDSKAFLIVLRSAIAPYVEAVMHDQPQYAYRKGASTSDALMRAAGHCCEEFHAAVCELRLLIEALRSLEMSVNFQKSVVVLRLCGRAVGQLSKSYLVWRSGVQHLRIRCTDNDMYIPCATQMPYLGAELSYDNFELKTFKGREKQAIQRFQELRRVLRTNGSITVRHRVRIYKAIVWPTLWYALSSVGITTEVIRGVCSVLAGQLRKVLRVYKEGVSNKLVLQQAGLDPRGFFLWQVQQKGQCIQRDLRRADHVKAQESRHCQNVHQRLLGIEDNPSMTSLVRIPKVDAVAASLQMHIKHKHSEINKLGFMIGVRLRSTSRKEEQKHSPPVPHKAMPQSQLIPDSSKIKIHWQRTHAQEWAKYSADAIYSVPHVAFAAARLVQVKQAPWLHRSEVQLVQLDSAPLPQRWLQSLVLGSACDARFSIPTHWTFDRRQHDAAEFTAALLHGLDLGLAQWDLIDDWHRQVYMHAFVAQDGPVLLHLARNADASKNEALISIASLIWSELLLNIMVTVSFLGYAYRPAGFPVASGPPSGVSTAATAEEREAKAVKTENKGGRGKGDWAEMQEMQKLMTLMQKLVLRHEDSINLLKLEYIRLRGPHEPQKLNRPTRKSLFVCFLAELKTRVQALDANPSDVDKLAELGWVVKGPPLTWHCLKWDPAAQRSIIDTNKPPLTNAEVLENIDTILANAVTTNSLARFHPTRPLGDTMQGESIVFLIQVGNFGDASLSIRTSLKSLCYNAALQLVAAQLKEDELSRLMGLFLYEALFLILVAGSLTAFFLFICDPIERCSGSCPCRVVLPCMPPQQKEQRYSLSSSERYCSCSEYTVADDVDCDSESEEAVCPGVSAASGSELGGSVPLVVGGVFMVGAQPPTSYELDLRYEYARQHVYLLRNVRVGDLQVPTHCKAEAMAFGMISSGQANWNQLRRLIDYLPTDAKVRWPQESPGPQTDANTCASADSERFTVGAWNFGNMAGVVNNTVTYPWVTRALAGILGTWSEELQFTSCTLSLNTQAALHRDSSNLASSVNLALPCSEFQGGQLFIEDSQGGTSLTSRGRWVTWFPQMRRRHSRRRSFTQRCLGRELGFCFCLFTLDNLRTLSPWMYSS</sequence>
<evidence type="ECO:0000313" key="3">
    <source>
        <dbReference type="EMBL" id="CAE7262158.1"/>
    </source>
</evidence>
<accession>A0A812MCS7</accession>
<evidence type="ECO:0000256" key="1">
    <source>
        <dbReference type="SAM" id="MobiDB-lite"/>
    </source>
</evidence>
<comment type="caution">
    <text evidence="3">The sequence shown here is derived from an EMBL/GenBank/DDBJ whole genome shotgun (WGS) entry which is preliminary data.</text>
</comment>
<keyword evidence="2" id="KW-0472">Membrane</keyword>
<feature type="transmembrane region" description="Helical" evidence="2">
    <location>
        <begin position="1079"/>
        <end position="1101"/>
    </location>
</feature>
<reference evidence="3" key="1">
    <citation type="submission" date="2021-02" db="EMBL/GenBank/DDBJ databases">
        <authorList>
            <person name="Dougan E. K."/>
            <person name="Rhodes N."/>
            <person name="Thang M."/>
            <person name="Chan C."/>
        </authorList>
    </citation>
    <scope>NUCLEOTIDE SEQUENCE</scope>
</reference>
<proteinExistence type="predicted"/>
<dbReference type="SUPFAM" id="SSF56219">
    <property type="entry name" value="DNase I-like"/>
    <property type="match status" value="1"/>
</dbReference>
<organism evidence="3 4">
    <name type="scientific">Symbiodinium necroappetens</name>
    <dbReference type="NCBI Taxonomy" id="1628268"/>
    <lineage>
        <taxon>Eukaryota</taxon>
        <taxon>Sar</taxon>
        <taxon>Alveolata</taxon>
        <taxon>Dinophyceae</taxon>
        <taxon>Suessiales</taxon>
        <taxon>Symbiodiniaceae</taxon>
        <taxon>Symbiodinium</taxon>
    </lineage>
</organism>
<feature type="non-terminal residue" evidence="3">
    <location>
        <position position="1"/>
    </location>
</feature>
<dbReference type="InterPro" id="IPR036691">
    <property type="entry name" value="Endo/exonu/phosph_ase_sf"/>
</dbReference>
<keyword evidence="2" id="KW-1133">Transmembrane helix</keyword>
<dbReference type="EMBL" id="CAJNJA010010766">
    <property type="protein sequence ID" value="CAE7262158.1"/>
    <property type="molecule type" value="Genomic_DNA"/>
</dbReference>
<dbReference type="Proteomes" id="UP000601435">
    <property type="component" value="Unassembled WGS sequence"/>
</dbReference>
<dbReference type="Gene3D" id="3.60.10.10">
    <property type="entry name" value="Endonuclease/exonuclease/phosphatase"/>
    <property type="match status" value="1"/>
</dbReference>